<dbReference type="Pfam" id="PF19586">
    <property type="entry name" value="DUF6093"/>
    <property type="match status" value="1"/>
</dbReference>
<dbReference type="EMBL" id="CP035493">
    <property type="protein sequence ID" value="QAY69991.1"/>
    <property type="molecule type" value="Genomic_DNA"/>
</dbReference>
<dbReference type="AlphaFoldDB" id="A0A4V0YG51"/>
<reference evidence="1 2" key="1">
    <citation type="submission" date="2019-01" db="EMBL/GenBank/DDBJ databases">
        <title>Genome sequencing of strain FW10M-9.</title>
        <authorList>
            <person name="Heo J."/>
            <person name="Kim S.-J."/>
            <person name="Kim J.-S."/>
            <person name="Hong S.-B."/>
            <person name="Kwon S.-W."/>
        </authorList>
    </citation>
    <scope>NUCLEOTIDE SEQUENCE [LARGE SCALE GENOMIC DNA]</scope>
    <source>
        <strain evidence="1 2">FW10M-9</strain>
    </source>
</reference>
<dbReference type="OrthoDB" id="4804869at2"/>
<dbReference type="KEGG" id="xya:ET471_08070"/>
<gene>
    <name evidence="1" type="ORF">ET471_08070</name>
</gene>
<protein>
    <submittedName>
        <fullName evidence="1">Uncharacterized protein</fullName>
    </submittedName>
</protein>
<organism evidence="1 2">
    <name type="scientific">Xylanimonas protaetiae</name>
    <dbReference type="NCBI Taxonomy" id="2509457"/>
    <lineage>
        <taxon>Bacteria</taxon>
        <taxon>Bacillati</taxon>
        <taxon>Actinomycetota</taxon>
        <taxon>Actinomycetes</taxon>
        <taxon>Micrococcales</taxon>
        <taxon>Promicromonosporaceae</taxon>
        <taxon>Xylanimonas</taxon>
    </lineage>
</organism>
<dbReference type="InterPro" id="IPR046075">
    <property type="entry name" value="DUF6093"/>
</dbReference>
<sequence length="104" mass="10828">MSGPLPDAPVVVYTGRARVTYKPVRAEDRDAAGQQVTVRDVIVAVPRDACPELAATARITVTAVDGNAPATLAGRVLAVQSTAWSSHALEQVITCTDDQSNQGA</sequence>
<evidence type="ECO:0000313" key="2">
    <source>
        <dbReference type="Proteomes" id="UP000292118"/>
    </source>
</evidence>
<accession>A0A4V0YG51</accession>
<evidence type="ECO:0000313" key="1">
    <source>
        <dbReference type="EMBL" id="QAY69991.1"/>
    </source>
</evidence>
<keyword evidence="2" id="KW-1185">Reference proteome</keyword>
<name>A0A4V0YG51_9MICO</name>
<dbReference type="Proteomes" id="UP000292118">
    <property type="component" value="Chromosome"/>
</dbReference>
<proteinExistence type="predicted"/>